<dbReference type="PANTHER" id="PTHR21148">
    <property type="entry name" value="THIOREDOXIN DOMAIN-CONTAINING PROTEIN 9"/>
    <property type="match status" value="1"/>
</dbReference>
<accession>A0ABD3N6P5</accession>
<dbReference type="EMBL" id="JALLAZ020001597">
    <property type="protein sequence ID" value="KAL3771687.1"/>
    <property type="molecule type" value="Genomic_DNA"/>
</dbReference>
<protein>
    <recommendedName>
        <fullName evidence="4">Thioredoxin domain-containing protein</fullName>
    </recommendedName>
</protein>
<dbReference type="AlphaFoldDB" id="A0ABD3N6P5"/>
<dbReference type="SUPFAM" id="SSF52833">
    <property type="entry name" value="Thioredoxin-like"/>
    <property type="match status" value="1"/>
</dbReference>
<sequence length="280" mass="29525">MDLGFGSSNQVLGDQAANTILRATAAQESAIQAEISKCDAILHDAADSELEKLRERRLASMKAASVQRATWLANGHGVYDKDLTSSSGGHGHSGDVARSFFDASSKSERLVVHFHRSTTRSCDAFHRALSVLAPRHPETRFVGINVEGCDDARGGGSGSGSKFLVERLGIVVMPTLLIVRDRRAVHQVRGFDELGGREDFAVRDLARVLAGHGALTRRDDDEEVEAPMSSSFGGSGAGSIGGSRGGASAAGLRMFGFGSGTTGDRGPRAGGYDDFDSDED</sequence>
<reference evidence="2 3" key="1">
    <citation type="submission" date="2024-10" db="EMBL/GenBank/DDBJ databases">
        <title>Updated reference genomes for cyclostephanoid diatoms.</title>
        <authorList>
            <person name="Roberts W.R."/>
            <person name="Alverson A.J."/>
        </authorList>
    </citation>
    <scope>NUCLEOTIDE SEQUENCE [LARGE SCALE GENOMIC DNA]</scope>
    <source>
        <strain evidence="2 3">AJA276-08</strain>
    </source>
</reference>
<feature type="region of interest" description="Disordered" evidence="1">
    <location>
        <begin position="218"/>
        <end position="280"/>
    </location>
</feature>
<name>A0ABD3N6P5_9STRA</name>
<evidence type="ECO:0000313" key="2">
    <source>
        <dbReference type="EMBL" id="KAL3771687.1"/>
    </source>
</evidence>
<gene>
    <name evidence="2" type="ORF">ACHAW5_000948</name>
</gene>
<organism evidence="2 3">
    <name type="scientific">Stephanodiscus triporus</name>
    <dbReference type="NCBI Taxonomy" id="2934178"/>
    <lineage>
        <taxon>Eukaryota</taxon>
        <taxon>Sar</taxon>
        <taxon>Stramenopiles</taxon>
        <taxon>Ochrophyta</taxon>
        <taxon>Bacillariophyta</taxon>
        <taxon>Coscinodiscophyceae</taxon>
        <taxon>Thalassiosirophycidae</taxon>
        <taxon>Stephanodiscales</taxon>
        <taxon>Stephanodiscaceae</taxon>
        <taxon>Stephanodiscus</taxon>
    </lineage>
</organism>
<evidence type="ECO:0000256" key="1">
    <source>
        <dbReference type="SAM" id="MobiDB-lite"/>
    </source>
</evidence>
<dbReference type="Gene3D" id="3.40.30.10">
    <property type="entry name" value="Glutaredoxin"/>
    <property type="match status" value="1"/>
</dbReference>
<proteinExistence type="predicted"/>
<comment type="caution">
    <text evidence="2">The sequence shown here is derived from an EMBL/GenBank/DDBJ whole genome shotgun (WGS) entry which is preliminary data.</text>
</comment>
<dbReference type="Proteomes" id="UP001530315">
    <property type="component" value="Unassembled WGS sequence"/>
</dbReference>
<dbReference type="InterPro" id="IPR036249">
    <property type="entry name" value="Thioredoxin-like_sf"/>
</dbReference>
<evidence type="ECO:0000313" key="3">
    <source>
        <dbReference type="Proteomes" id="UP001530315"/>
    </source>
</evidence>
<evidence type="ECO:0008006" key="4">
    <source>
        <dbReference type="Google" id="ProtNLM"/>
    </source>
</evidence>
<feature type="compositionally biased region" description="Gly residues" evidence="1">
    <location>
        <begin position="233"/>
        <end position="245"/>
    </location>
</feature>
<keyword evidence="3" id="KW-1185">Reference proteome</keyword>